<dbReference type="AlphaFoldDB" id="M6UAW4"/>
<keyword evidence="1" id="KW-0812">Transmembrane</keyword>
<accession>M6UAW4</accession>
<comment type="caution">
    <text evidence="2">The sequence shown here is derived from an EMBL/GenBank/DDBJ whole genome shotgun (WGS) entry which is preliminary data.</text>
</comment>
<proteinExistence type="predicted"/>
<sequence length="67" mass="8037">MVNGKKFLDIGLVLFFYFQLERYFEETTFCNSVFYLLPLQIYFWKISVLLALFQDLLLGRMKIVPSD</sequence>
<dbReference type="EMBL" id="AHOP02000043">
    <property type="protein sequence ID" value="EMO40056.1"/>
    <property type="molecule type" value="Genomic_DNA"/>
</dbReference>
<organism evidence="2 3">
    <name type="scientific">Leptospira noguchii serovar Autumnalis str. ZUN142</name>
    <dbReference type="NCBI Taxonomy" id="1085540"/>
    <lineage>
        <taxon>Bacteria</taxon>
        <taxon>Pseudomonadati</taxon>
        <taxon>Spirochaetota</taxon>
        <taxon>Spirochaetia</taxon>
        <taxon>Leptospirales</taxon>
        <taxon>Leptospiraceae</taxon>
        <taxon>Leptospira</taxon>
    </lineage>
</organism>
<evidence type="ECO:0000313" key="2">
    <source>
        <dbReference type="EMBL" id="EMO40056.1"/>
    </source>
</evidence>
<evidence type="ECO:0000313" key="3">
    <source>
        <dbReference type="Proteomes" id="UP000012153"/>
    </source>
</evidence>
<keyword evidence="1" id="KW-1133">Transmembrane helix</keyword>
<evidence type="ECO:0000256" key="1">
    <source>
        <dbReference type="SAM" id="Phobius"/>
    </source>
</evidence>
<reference evidence="2 3" key="1">
    <citation type="submission" date="2013-01" db="EMBL/GenBank/DDBJ databases">
        <authorList>
            <person name="Harkins D.M."/>
            <person name="Durkin A.S."/>
            <person name="Brinkac L.M."/>
            <person name="Haft D.H."/>
            <person name="Selengut J.D."/>
            <person name="Sanka R."/>
            <person name="DePew J."/>
            <person name="Purushe J."/>
            <person name="Matthias M.A."/>
            <person name="Vinetz J.M."/>
            <person name="Sutton G.G."/>
            <person name="Nierman W.C."/>
            <person name="Fouts D.E."/>
        </authorList>
    </citation>
    <scope>NUCLEOTIDE SEQUENCE [LARGE SCALE GENOMIC DNA]</scope>
    <source>
        <strain evidence="2 3">ZUN142</strain>
    </source>
</reference>
<feature type="transmembrane region" description="Helical" evidence="1">
    <location>
        <begin position="33"/>
        <end position="53"/>
    </location>
</feature>
<protein>
    <submittedName>
        <fullName evidence="2">Uncharacterized protein</fullName>
    </submittedName>
</protein>
<dbReference type="Proteomes" id="UP000012153">
    <property type="component" value="Unassembled WGS sequence"/>
</dbReference>
<keyword evidence="1" id="KW-0472">Membrane</keyword>
<name>M6UAW4_9LEPT</name>
<gene>
    <name evidence="2" type="ORF">LEP1GSC186_1472</name>
</gene>